<evidence type="ECO:0000313" key="3">
    <source>
        <dbReference type="Proteomes" id="UP000295756"/>
    </source>
</evidence>
<dbReference type="EMBL" id="CP037939">
    <property type="protein sequence ID" value="QBR48221.1"/>
    <property type="molecule type" value="Genomic_DNA"/>
</dbReference>
<organism evidence="2 3">
    <name type="scientific">Leuconostoc kimchii</name>
    <dbReference type="NCBI Taxonomy" id="136609"/>
    <lineage>
        <taxon>Bacteria</taxon>
        <taxon>Bacillati</taxon>
        <taxon>Bacillota</taxon>
        <taxon>Bacilli</taxon>
        <taxon>Lactobacillales</taxon>
        <taxon>Lactobacillaceae</taxon>
        <taxon>Leuconostoc</taxon>
    </lineage>
</organism>
<dbReference type="InterPro" id="IPR023130">
    <property type="entry name" value="Ta0600-like_sf"/>
</dbReference>
<dbReference type="Pfam" id="PF08951">
    <property type="entry name" value="EntA_Immun"/>
    <property type="match status" value="1"/>
</dbReference>
<keyword evidence="1" id="KW-0079">Bacteriocin immunity</keyword>
<accession>A0ABX5SNT8</accession>
<dbReference type="InterPro" id="IPR015046">
    <property type="entry name" value="LciA_Immunity-like"/>
</dbReference>
<gene>
    <name evidence="2" type="ORF">EW139_08800</name>
</gene>
<dbReference type="Gene3D" id="1.20.1440.50">
    <property type="entry name" value="Ta0600-like"/>
    <property type="match status" value="1"/>
</dbReference>
<dbReference type="RefSeq" id="WP_013103484.1">
    <property type="nucleotide sequence ID" value="NZ_CP037939.1"/>
</dbReference>
<proteinExistence type="predicted"/>
<evidence type="ECO:0000313" key="2">
    <source>
        <dbReference type="EMBL" id="QBR48221.1"/>
    </source>
</evidence>
<name>A0ABX5SNT8_9LACO</name>
<dbReference type="Proteomes" id="UP000295756">
    <property type="component" value="Chromosome"/>
</dbReference>
<evidence type="ECO:0000256" key="1">
    <source>
        <dbReference type="ARBA" id="ARBA00023025"/>
    </source>
</evidence>
<keyword evidence="3" id="KW-1185">Reference proteome</keyword>
<reference evidence="2 3" key="1">
    <citation type="submission" date="2019-03" db="EMBL/GenBank/DDBJ databases">
        <title>Complete Genome Sequence of Leuconostoc kimchii strain NKJ218 Isolated from Homemade Kimchi.</title>
        <authorList>
            <person name="Jung J.Y."/>
            <person name="Jin H.M."/>
            <person name="Jung J.-W."/>
            <person name="Lee S.-Y."/>
            <person name="Ryu B.-G."/>
            <person name="Han S.-S."/>
            <person name="Kang H.K."/>
            <person name="Choi H.W."/>
            <person name="Chung E.J."/>
            <person name="Choi K.-M."/>
        </authorList>
    </citation>
    <scope>NUCLEOTIDE SEQUENCE [LARGE SCALE GENOMIC DNA]</scope>
    <source>
        <strain evidence="2 3">NKJ218</strain>
    </source>
</reference>
<protein>
    <submittedName>
        <fullName evidence="2">Bacteriocin immunity protein</fullName>
    </submittedName>
</protein>
<sequence length="100" mass="11737">MTSEQKVEQMLDDMSVAFSDSDIKASPELRDIIFNYAKELDSKRDYHLIASKLVKRFVMYYWETNKELPPAAIRLHNQVKPYATRYDGIAISTMLLPTWF</sequence>
<dbReference type="SUPFAM" id="SSF109797">
    <property type="entry name" value="Bacteriocin immunity protein-like"/>
    <property type="match status" value="1"/>
</dbReference>